<organism evidence="1 2">
    <name type="scientific">ssRNA phage SRR6960799_7</name>
    <dbReference type="NCBI Taxonomy" id="2786603"/>
    <lineage>
        <taxon>Viruses</taxon>
        <taxon>Riboviria</taxon>
        <taxon>Orthornavirae</taxon>
        <taxon>Lenarviricota</taxon>
        <taxon>Leviviricetes</taxon>
        <taxon>Timlovirales</taxon>
        <taxon>Blumeviridae</taxon>
        <taxon>Kemiovirus</taxon>
        <taxon>Kemiovirus caenivicinum</taxon>
    </lineage>
</organism>
<dbReference type="RefSeq" id="YP_010770174.1">
    <property type="nucleotide sequence ID" value="NC_074186.1"/>
</dbReference>
<dbReference type="KEGG" id="vg:80399408"/>
<reference evidence="1" key="1">
    <citation type="submission" date="2020-09" db="EMBL/GenBank/DDBJ databases">
        <title>Leviviricetes taxonomy.</title>
        <authorList>
            <person name="Stockdale S.R."/>
            <person name="Callanan J."/>
            <person name="Adriaenssens E.M."/>
            <person name="Kuhn J.H."/>
            <person name="Rumnieks J."/>
            <person name="Shkoporov A."/>
            <person name="Draper L.A."/>
            <person name="Ross P."/>
            <person name="Hill C."/>
        </authorList>
    </citation>
    <scope>NUCLEOTIDE SEQUENCE</scope>
</reference>
<keyword evidence="2" id="KW-1185">Reference proteome</keyword>
<evidence type="ECO:0000313" key="2">
    <source>
        <dbReference type="Proteomes" id="UP000676394"/>
    </source>
</evidence>
<dbReference type="Proteomes" id="UP000676394">
    <property type="component" value="Segment"/>
</dbReference>
<keyword evidence="1" id="KW-0946">Virion</keyword>
<dbReference type="GeneID" id="80399408"/>
<evidence type="ECO:0000313" key="1">
    <source>
        <dbReference type="EMBL" id="DAD52287.1"/>
    </source>
</evidence>
<protein>
    <submittedName>
        <fullName evidence="1">Coat protein</fullName>
    </submittedName>
</protein>
<accession>A0A8S5L4K9</accession>
<gene>
    <name evidence="1" type="primary">SRR6960799_7_2</name>
</gene>
<keyword evidence="1" id="KW-0167">Capsid protein</keyword>
<proteinExistence type="predicted"/>
<name>A0A8S5L4K9_9VIRU</name>
<sequence>MAIVVNQNHTDTAVAGVTVLTLPRAIVNYKADFCVVTDTPGEAVISNKTSPVDAPERLRFAMSTVKDVYQNTDIDPGTYSPSKRGSQILVQLNEVWTKTDATLASYKINLPVSGHIVLKVPNDSDLTADMILAFVGRLVSGLFETGSATNNRVSALLRGSMIPTDL</sequence>
<dbReference type="EMBL" id="BK014059">
    <property type="protein sequence ID" value="DAD52287.1"/>
    <property type="molecule type" value="Genomic_RNA"/>
</dbReference>
<dbReference type="GO" id="GO:0019028">
    <property type="term" value="C:viral capsid"/>
    <property type="evidence" value="ECO:0007669"/>
    <property type="project" value="UniProtKB-KW"/>
</dbReference>